<dbReference type="AlphaFoldDB" id="O76134"/>
<evidence type="ECO:0000256" key="5">
    <source>
        <dbReference type="ARBA" id="ARBA00022741"/>
    </source>
</evidence>
<dbReference type="Gene3D" id="1.10.510.10">
    <property type="entry name" value="Transferase(Phosphotransferase) domain 1"/>
    <property type="match status" value="1"/>
</dbReference>
<dbReference type="PANTHER" id="PTHR44899:SF3">
    <property type="entry name" value="SERINE_THREONINE-PROTEIN KINASE NEK1"/>
    <property type="match status" value="1"/>
</dbReference>
<dbReference type="Gene3D" id="3.30.200.20">
    <property type="entry name" value="Phosphorylase Kinase, domain 1"/>
    <property type="match status" value="1"/>
</dbReference>
<feature type="domain" description="Protein kinase" evidence="12">
    <location>
        <begin position="11"/>
        <end position="268"/>
    </location>
</feature>
<evidence type="ECO:0000256" key="6">
    <source>
        <dbReference type="ARBA" id="ARBA00022777"/>
    </source>
</evidence>
<protein>
    <recommendedName>
        <fullName evidence="2">non-specific serine/threonine protein kinase</fullName>
        <ecNumber evidence="2">2.7.11.1</ecNumber>
    </recommendedName>
</protein>
<keyword evidence="3" id="KW-0723">Serine/threonine-protein kinase</keyword>
<sequence>MQNTQASITDFEILKRLGEGSFGSVYQVKRKSDEKIYAMKKVKMISLSTKEKEMALNEVRILASIKSDNVISYKEAFYDDKSSTLCIIMDFAAKGDVLAQITDKKKRHSYFEENVIWKYAADMLLGLKSLHDMKILHRDMKGANVFIAEDGSLKLGDLNVSKVQKRDYAYTQTGTPYYTSPEVWQNRPYDSKCDVWSLGCVLYEITTLEPPFKGISMEDLYKKVLRGNFQPINLQRYSSDLQKFIENCLKVEPRNRSSVEQLLNNKFIIPHLKAEQVAVLEKKKKEKIDLLQTIKLPYGNNLKDINKRLPKSNYDILDEKIEEYEQEIKTDQIRLKKKNEDRPYSAVEPSNLIKNNLGQNKNNNIQSNENIIPSRARDNSLNNNNNQNNNNNYYNYSPQPNNRLQSAQPQVKRVLSNNDLGALNNQGKYYMPPINQQKQNYHYYITKKDSLTTNQRQLSTNKRIQYTTMEVSKDIIRRKVLYKNAEQIVGKVRKSSDDLIENNRNYGNQRPPSNYYSNDNKGIPSSQQKKLQPLPNIPKIPGSPSLNNNAANLPPKPFRNY</sequence>
<feature type="region of interest" description="Disordered" evidence="11">
    <location>
        <begin position="500"/>
        <end position="561"/>
    </location>
</feature>
<dbReference type="InterPro" id="IPR017441">
    <property type="entry name" value="Protein_kinase_ATP_BS"/>
</dbReference>
<feature type="region of interest" description="Disordered" evidence="11">
    <location>
        <begin position="338"/>
        <end position="407"/>
    </location>
</feature>
<dbReference type="PROSITE" id="PS50011">
    <property type="entry name" value="PROTEIN_KINASE_DOM"/>
    <property type="match status" value="1"/>
</dbReference>
<dbReference type="FunFam" id="3.30.200.20:FF:000097">
    <property type="entry name" value="Probable serine/threonine-protein kinase nek1"/>
    <property type="match status" value="1"/>
</dbReference>
<evidence type="ECO:0000256" key="3">
    <source>
        <dbReference type="ARBA" id="ARBA00022527"/>
    </source>
</evidence>
<dbReference type="InterPro" id="IPR051131">
    <property type="entry name" value="NEK_Ser/Thr_kinase_NIMA"/>
</dbReference>
<comment type="catalytic activity">
    <reaction evidence="9">
        <text>L-seryl-[protein] + ATP = O-phospho-L-seryl-[protein] + ADP + H(+)</text>
        <dbReference type="Rhea" id="RHEA:17989"/>
        <dbReference type="Rhea" id="RHEA-COMP:9863"/>
        <dbReference type="Rhea" id="RHEA-COMP:11604"/>
        <dbReference type="ChEBI" id="CHEBI:15378"/>
        <dbReference type="ChEBI" id="CHEBI:29999"/>
        <dbReference type="ChEBI" id="CHEBI:30616"/>
        <dbReference type="ChEBI" id="CHEBI:83421"/>
        <dbReference type="ChEBI" id="CHEBI:456216"/>
        <dbReference type="EC" id="2.7.11.1"/>
    </reaction>
</comment>
<dbReference type="PROSITE" id="PS00107">
    <property type="entry name" value="PROTEIN_KINASE_ATP"/>
    <property type="match status" value="1"/>
</dbReference>
<evidence type="ECO:0000313" key="13">
    <source>
        <dbReference type="EMBL" id="BAA32569.2"/>
    </source>
</evidence>
<comment type="similarity">
    <text evidence="1">Belongs to the protein kinase superfamily. NEK Ser/Thr protein kinase family. NIMA subfamily.</text>
</comment>
<evidence type="ECO:0000259" key="12">
    <source>
        <dbReference type="PROSITE" id="PS50011"/>
    </source>
</evidence>
<keyword evidence="7 10" id="KW-0067">ATP-binding</keyword>
<organism evidence="13">
    <name type="scientific">Tetrahymena pyriformis</name>
    <dbReference type="NCBI Taxonomy" id="5908"/>
    <lineage>
        <taxon>Eukaryota</taxon>
        <taxon>Sar</taxon>
        <taxon>Alveolata</taxon>
        <taxon>Ciliophora</taxon>
        <taxon>Intramacronucleata</taxon>
        <taxon>Oligohymenophorea</taxon>
        <taxon>Hymenostomatida</taxon>
        <taxon>Tetrahymenina</taxon>
        <taxon>Tetrahymenidae</taxon>
        <taxon>Tetrahymena</taxon>
    </lineage>
</organism>
<evidence type="ECO:0000256" key="8">
    <source>
        <dbReference type="ARBA" id="ARBA00047899"/>
    </source>
</evidence>
<dbReference type="InterPro" id="IPR008271">
    <property type="entry name" value="Ser/Thr_kinase_AS"/>
</dbReference>
<dbReference type="GO" id="GO:0005524">
    <property type="term" value="F:ATP binding"/>
    <property type="evidence" value="ECO:0007669"/>
    <property type="project" value="UniProtKB-UniRule"/>
</dbReference>
<keyword evidence="4" id="KW-0808">Transferase</keyword>
<feature type="compositionally biased region" description="Low complexity" evidence="11">
    <location>
        <begin position="351"/>
        <end position="372"/>
    </location>
</feature>
<comment type="catalytic activity">
    <reaction evidence="8">
        <text>L-threonyl-[protein] + ATP = O-phospho-L-threonyl-[protein] + ADP + H(+)</text>
        <dbReference type="Rhea" id="RHEA:46608"/>
        <dbReference type="Rhea" id="RHEA-COMP:11060"/>
        <dbReference type="Rhea" id="RHEA-COMP:11605"/>
        <dbReference type="ChEBI" id="CHEBI:15378"/>
        <dbReference type="ChEBI" id="CHEBI:30013"/>
        <dbReference type="ChEBI" id="CHEBI:30616"/>
        <dbReference type="ChEBI" id="CHEBI:61977"/>
        <dbReference type="ChEBI" id="CHEBI:456216"/>
        <dbReference type="EC" id="2.7.11.1"/>
    </reaction>
</comment>
<dbReference type="EC" id="2.7.11.1" evidence="2"/>
<dbReference type="InterPro" id="IPR011009">
    <property type="entry name" value="Kinase-like_dom_sf"/>
</dbReference>
<dbReference type="InterPro" id="IPR000719">
    <property type="entry name" value="Prot_kinase_dom"/>
</dbReference>
<reference evidence="13" key="1">
    <citation type="journal article" date="1998" name="Biochem. J.">
        <title>Molecular cloning and cell-cycle-dependent expression of a novel NIMA (never-in-mitosis in Aspergillus nidulans)-related protein kinase (TpNrk) in Tetrahymena cells.</title>
        <authorList>
            <person name="Wang S."/>
            <person name="Nakashima S."/>
            <person name="Sakai H."/>
            <person name="Numata O."/>
            <person name="Fujiu K."/>
            <person name="Nozawa Y."/>
        </authorList>
    </citation>
    <scope>NUCLEOTIDE SEQUENCE</scope>
</reference>
<keyword evidence="6 13" id="KW-0418">Kinase</keyword>
<proteinExistence type="evidence at transcript level"/>
<dbReference type="SMART" id="SM00220">
    <property type="entry name" value="S_TKc"/>
    <property type="match status" value="1"/>
</dbReference>
<feature type="compositionally biased region" description="Low complexity" evidence="11">
    <location>
        <begin position="379"/>
        <end position="402"/>
    </location>
</feature>
<dbReference type="SUPFAM" id="SSF56112">
    <property type="entry name" value="Protein kinase-like (PK-like)"/>
    <property type="match status" value="1"/>
</dbReference>
<evidence type="ECO:0000256" key="9">
    <source>
        <dbReference type="ARBA" id="ARBA00048679"/>
    </source>
</evidence>
<evidence type="ECO:0000256" key="4">
    <source>
        <dbReference type="ARBA" id="ARBA00022679"/>
    </source>
</evidence>
<evidence type="ECO:0000256" key="1">
    <source>
        <dbReference type="ARBA" id="ARBA00010886"/>
    </source>
</evidence>
<feature type="compositionally biased region" description="Polar residues" evidence="11">
    <location>
        <begin position="502"/>
        <end position="530"/>
    </location>
</feature>
<feature type="binding site" evidence="10">
    <location>
        <position position="40"/>
    </location>
    <ligand>
        <name>ATP</name>
        <dbReference type="ChEBI" id="CHEBI:30616"/>
    </ligand>
</feature>
<evidence type="ECO:0000256" key="11">
    <source>
        <dbReference type="SAM" id="MobiDB-lite"/>
    </source>
</evidence>
<feature type="compositionally biased region" description="Low complexity" evidence="11">
    <location>
        <begin position="542"/>
        <end position="553"/>
    </location>
</feature>
<name>O76134_TETPY</name>
<dbReference type="PANTHER" id="PTHR44899">
    <property type="entry name" value="CAMK FAMILY PROTEIN KINASE"/>
    <property type="match status" value="1"/>
</dbReference>
<dbReference type="PROSITE" id="PS00108">
    <property type="entry name" value="PROTEIN_KINASE_ST"/>
    <property type="match status" value="1"/>
</dbReference>
<evidence type="ECO:0000256" key="10">
    <source>
        <dbReference type="PROSITE-ProRule" id="PRU10141"/>
    </source>
</evidence>
<evidence type="ECO:0000256" key="2">
    <source>
        <dbReference type="ARBA" id="ARBA00012513"/>
    </source>
</evidence>
<keyword evidence="5 10" id="KW-0547">Nucleotide-binding</keyword>
<accession>O76134</accession>
<evidence type="ECO:0000256" key="7">
    <source>
        <dbReference type="ARBA" id="ARBA00022840"/>
    </source>
</evidence>
<dbReference type="GO" id="GO:0004674">
    <property type="term" value="F:protein serine/threonine kinase activity"/>
    <property type="evidence" value="ECO:0007669"/>
    <property type="project" value="UniProtKB-KW"/>
</dbReference>
<dbReference type="EMBL" id="AB009878">
    <property type="protein sequence ID" value="BAA32569.2"/>
    <property type="molecule type" value="mRNA"/>
</dbReference>
<dbReference type="Pfam" id="PF00069">
    <property type="entry name" value="Pkinase"/>
    <property type="match status" value="1"/>
</dbReference>